<dbReference type="AlphaFoldDB" id="M0E0X7"/>
<sequence>MSDREAGTLAWSFDDLRRQIDIIEEAFEEADRDPVVLRGFSKGGVEIEAAAGDREYLSLDTTAAFGEDAFARPNDISGLSEADHRLLPLVIVPAKHVSQHAKEMVSEGSDD</sequence>
<protein>
    <submittedName>
        <fullName evidence="1">Uncharacterized protein</fullName>
    </submittedName>
</protein>
<gene>
    <name evidence="1" type="ORF">C472_01499</name>
</gene>
<reference evidence="1 2" key="1">
    <citation type="journal article" date="2014" name="PLoS Genet.">
        <title>Phylogenetically driven sequencing of extremely halophilic archaea reveals strategies for static and dynamic osmo-response.</title>
        <authorList>
            <person name="Becker E.A."/>
            <person name="Seitzer P.M."/>
            <person name="Tritt A."/>
            <person name="Larsen D."/>
            <person name="Krusor M."/>
            <person name="Yao A.I."/>
            <person name="Wu D."/>
            <person name="Madern D."/>
            <person name="Eisen J.A."/>
            <person name="Darling A.E."/>
            <person name="Facciotti M.T."/>
        </authorList>
    </citation>
    <scope>NUCLEOTIDE SEQUENCE [LARGE SCALE GENOMIC DNA]</scope>
    <source>
        <strain evidence="1 2">DSM 14210</strain>
    </source>
</reference>
<organism evidence="1 2">
    <name type="scientific">Halorubrum tebenquichense DSM 14210</name>
    <dbReference type="NCBI Taxonomy" id="1227485"/>
    <lineage>
        <taxon>Archaea</taxon>
        <taxon>Methanobacteriati</taxon>
        <taxon>Methanobacteriota</taxon>
        <taxon>Stenosarchaea group</taxon>
        <taxon>Halobacteria</taxon>
        <taxon>Halobacteriales</taxon>
        <taxon>Haloferacaceae</taxon>
        <taxon>Halorubrum</taxon>
    </lineage>
</organism>
<evidence type="ECO:0000313" key="2">
    <source>
        <dbReference type="Proteomes" id="UP000011523"/>
    </source>
</evidence>
<proteinExistence type="predicted"/>
<dbReference type="RefSeq" id="WP_006628007.1">
    <property type="nucleotide sequence ID" value="NZ_AOJD01000017.1"/>
</dbReference>
<dbReference type="Proteomes" id="UP000011523">
    <property type="component" value="Unassembled WGS sequence"/>
</dbReference>
<evidence type="ECO:0000313" key="1">
    <source>
        <dbReference type="EMBL" id="ELZ40698.1"/>
    </source>
</evidence>
<dbReference type="PATRIC" id="fig|1227485.3.peg.276"/>
<keyword evidence="2" id="KW-1185">Reference proteome</keyword>
<comment type="caution">
    <text evidence="1">The sequence shown here is derived from an EMBL/GenBank/DDBJ whole genome shotgun (WGS) entry which is preliminary data.</text>
</comment>
<dbReference type="EMBL" id="AOJD01000017">
    <property type="protein sequence ID" value="ELZ40698.1"/>
    <property type="molecule type" value="Genomic_DNA"/>
</dbReference>
<accession>M0E0X7</accession>
<name>M0E0X7_9EURY</name>